<dbReference type="InterPro" id="IPR007123">
    <property type="entry name" value="Gelsolin-like_dom"/>
</dbReference>
<dbReference type="GO" id="GO:0051015">
    <property type="term" value="F:actin filament binding"/>
    <property type="evidence" value="ECO:0007669"/>
    <property type="project" value="InterPro"/>
</dbReference>
<name>A0A564Y3Q0_HYMDI</name>
<keyword evidence="4" id="KW-1185">Reference proteome</keyword>
<dbReference type="AlphaFoldDB" id="A0A564Y3Q0"/>
<evidence type="ECO:0000313" key="4">
    <source>
        <dbReference type="Proteomes" id="UP000321570"/>
    </source>
</evidence>
<dbReference type="Pfam" id="PF00626">
    <property type="entry name" value="Gelsolin"/>
    <property type="match status" value="1"/>
</dbReference>
<dbReference type="GO" id="GO:0005737">
    <property type="term" value="C:cytoplasm"/>
    <property type="evidence" value="ECO:0007669"/>
    <property type="project" value="TreeGrafter"/>
</dbReference>
<proteinExistence type="predicted"/>
<dbReference type="GO" id="GO:0008154">
    <property type="term" value="P:actin polymerization or depolymerization"/>
    <property type="evidence" value="ECO:0007669"/>
    <property type="project" value="TreeGrafter"/>
</dbReference>
<dbReference type="InterPro" id="IPR007122">
    <property type="entry name" value="Villin/Gelsolin"/>
</dbReference>
<dbReference type="SUPFAM" id="SSF55753">
    <property type="entry name" value="Actin depolymerizing proteins"/>
    <property type="match status" value="2"/>
</dbReference>
<feature type="domain" description="Gelsolin-like" evidence="2">
    <location>
        <begin position="260"/>
        <end position="311"/>
    </location>
</feature>
<dbReference type="GO" id="GO:0015629">
    <property type="term" value="C:actin cytoskeleton"/>
    <property type="evidence" value="ECO:0007669"/>
    <property type="project" value="TreeGrafter"/>
</dbReference>
<feature type="compositionally biased region" description="Basic and acidic residues" evidence="1">
    <location>
        <begin position="1"/>
        <end position="11"/>
    </location>
</feature>
<dbReference type="PANTHER" id="PTHR11977">
    <property type="entry name" value="VILLIN"/>
    <property type="match status" value="1"/>
</dbReference>
<reference evidence="3 4" key="1">
    <citation type="submission" date="2019-07" db="EMBL/GenBank/DDBJ databases">
        <authorList>
            <person name="Jastrzebski P J."/>
            <person name="Paukszto L."/>
            <person name="Jastrzebski P J."/>
        </authorList>
    </citation>
    <scope>NUCLEOTIDE SEQUENCE [LARGE SCALE GENOMIC DNA]</scope>
    <source>
        <strain evidence="3 4">WMS-il1</strain>
    </source>
</reference>
<dbReference type="Gene3D" id="3.40.20.10">
    <property type="entry name" value="Severin"/>
    <property type="match status" value="3"/>
</dbReference>
<evidence type="ECO:0000313" key="3">
    <source>
        <dbReference type="EMBL" id="VUZ41860.1"/>
    </source>
</evidence>
<organism evidence="3 4">
    <name type="scientific">Hymenolepis diminuta</name>
    <name type="common">Rat tapeworm</name>
    <dbReference type="NCBI Taxonomy" id="6216"/>
    <lineage>
        <taxon>Eukaryota</taxon>
        <taxon>Metazoa</taxon>
        <taxon>Spiralia</taxon>
        <taxon>Lophotrochozoa</taxon>
        <taxon>Platyhelminthes</taxon>
        <taxon>Cestoda</taxon>
        <taxon>Eucestoda</taxon>
        <taxon>Cyclophyllidea</taxon>
        <taxon>Hymenolepididae</taxon>
        <taxon>Hymenolepis</taxon>
    </lineage>
</organism>
<dbReference type="InterPro" id="IPR029006">
    <property type="entry name" value="ADF-H/Gelsolin-like_dom_sf"/>
</dbReference>
<dbReference type="Proteomes" id="UP000321570">
    <property type="component" value="Unassembled WGS sequence"/>
</dbReference>
<sequence length="447" mass="51882">MPDKRESFSSRDDDDSDVDKQIRRKSGGIGIPENRIKVDYDLRREGAYVAVGFGNEDEKRDSIHTVKKQRSKGGSDSDERGKSSSRKENGKGSSSSSSDEEETSDLEERYNRALKEKAWEPVTKVDHEQFMVWRLEGDEVKPLDLKQSGVFFSDVIYIVLKAGNKQRRISYDLHFWVPFKIEKKIPPEPPQKVKELAALLHDNVILHKEVEYFESSMFKSYFKTFIVFHGSPSSGFNDKEPKKYKPRLMRFKLDKNRGEFREVEASRKALNSRGVYVIDKGLCMLQWNGRSCSEKERAGASHHIENLLLRRKGKLTREFYDEEDLLPNNSFTDLLNDDDVEKIPTLPKDFEKTMLRLSNEEGVLKLKPIYHGRLARRGIEPSDVNFMDTADGLYIYVGPTVSKKERNSVWKEADKYLESTKNPTRSIHYIKAGQKCYEMDEIWDDYN</sequence>
<protein>
    <recommendedName>
        <fullName evidence="2">Gelsolin-like domain-containing protein</fullName>
    </recommendedName>
</protein>
<dbReference type="PANTHER" id="PTHR11977:SF130">
    <property type="entry name" value="SEVERIN"/>
    <property type="match status" value="1"/>
</dbReference>
<evidence type="ECO:0000256" key="1">
    <source>
        <dbReference type="SAM" id="MobiDB-lite"/>
    </source>
</evidence>
<accession>A0A564Y3Q0</accession>
<evidence type="ECO:0000259" key="2">
    <source>
        <dbReference type="Pfam" id="PF00626"/>
    </source>
</evidence>
<dbReference type="EMBL" id="CABIJS010000077">
    <property type="protein sequence ID" value="VUZ41860.1"/>
    <property type="molecule type" value="Genomic_DNA"/>
</dbReference>
<feature type="region of interest" description="Disordered" evidence="1">
    <location>
        <begin position="51"/>
        <end position="107"/>
    </location>
</feature>
<gene>
    <name evidence="3" type="ORF">WMSIL1_LOCUS2704</name>
</gene>
<feature type="region of interest" description="Disordered" evidence="1">
    <location>
        <begin position="1"/>
        <end position="37"/>
    </location>
</feature>
<feature type="compositionally biased region" description="Basic and acidic residues" evidence="1">
    <location>
        <begin position="73"/>
        <end position="90"/>
    </location>
</feature>